<dbReference type="Proteomes" id="UP000045545">
    <property type="component" value="Unassembled WGS sequence"/>
</dbReference>
<evidence type="ECO:0000256" key="1">
    <source>
        <dbReference type="ARBA" id="ARBA00018672"/>
    </source>
</evidence>
<organism evidence="6 7">
    <name type="scientific">Syntrophomonas zehnderi OL-4</name>
    <dbReference type="NCBI Taxonomy" id="690567"/>
    <lineage>
        <taxon>Bacteria</taxon>
        <taxon>Bacillati</taxon>
        <taxon>Bacillota</taxon>
        <taxon>Clostridia</taxon>
        <taxon>Eubacteriales</taxon>
        <taxon>Syntrophomonadaceae</taxon>
        <taxon>Syntrophomonas</taxon>
    </lineage>
</organism>
<evidence type="ECO:0000256" key="2">
    <source>
        <dbReference type="ARBA" id="ARBA00024867"/>
    </source>
</evidence>
<dbReference type="InterPro" id="IPR001789">
    <property type="entry name" value="Sig_transdc_resp-reg_receiver"/>
</dbReference>
<dbReference type="GO" id="GO:0000156">
    <property type="term" value="F:phosphorelay response regulator activity"/>
    <property type="evidence" value="ECO:0007669"/>
    <property type="project" value="InterPro"/>
</dbReference>
<accession>A0A0E4GCB3</accession>
<gene>
    <name evidence="6" type="ORF">2720</name>
</gene>
<dbReference type="AlphaFoldDB" id="A0A0E4GCB3"/>
<dbReference type="OrthoDB" id="9809318at2"/>
<dbReference type="PANTHER" id="PTHR37299:SF1">
    <property type="entry name" value="STAGE 0 SPORULATION PROTEIN A HOMOLOG"/>
    <property type="match status" value="1"/>
</dbReference>
<dbReference type="GO" id="GO:0003677">
    <property type="term" value="F:DNA binding"/>
    <property type="evidence" value="ECO:0007669"/>
    <property type="project" value="InterPro"/>
</dbReference>
<dbReference type="SMART" id="SM00448">
    <property type="entry name" value="REC"/>
    <property type="match status" value="1"/>
</dbReference>
<feature type="domain" description="Response regulatory" evidence="4">
    <location>
        <begin position="2"/>
        <end position="115"/>
    </location>
</feature>
<dbReference type="PANTHER" id="PTHR37299">
    <property type="entry name" value="TRANSCRIPTIONAL REGULATOR-RELATED"/>
    <property type="match status" value="1"/>
</dbReference>
<dbReference type="EMBL" id="CGIH01000052">
    <property type="protein sequence ID" value="CFY09644.1"/>
    <property type="molecule type" value="Genomic_DNA"/>
</dbReference>
<dbReference type="SMART" id="SM00850">
    <property type="entry name" value="LytTR"/>
    <property type="match status" value="1"/>
</dbReference>
<name>A0A0E4GCB3_9FIRM</name>
<protein>
    <recommendedName>
        <fullName evidence="1">Stage 0 sporulation protein A homolog</fullName>
    </recommendedName>
</protein>
<sequence length="231" mass="26689">MRILIVDDEPVTGSLLASIIKEVPGVITDVASSGKEALEKAAINEYQVVFVDIDMPEMNGMELADILAKKYKQLSLVFATAHPDYALEAFELYSFDYILKPYDEERIKKTVKKLAEKSHSDQSEAAIPVKTKEQMLFLKPSHILYVETRDSGIIIKTSNRNYATREDIHAFEVRLQSYDFFRCHRSYLVNLRHIKEIIPSGRTYQIILDTDDRIPLSRKHERLLRTKLQQK</sequence>
<comment type="function">
    <text evidence="2">May play the central regulatory role in sporulation. It may be an element of the effector pathway responsible for the activation of sporulation genes in response to nutritional stress. Spo0A may act in concert with spo0H (a sigma factor) to control the expression of some genes that are critical to the sporulation process.</text>
</comment>
<reference evidence="6 7" key="1">
    <citation type="submission" date="2015-03" db="EMBL/GenBank/DDBJ databases">
        <authorList>
            <person name="Murphy D."/>
        </authorList>
    </citation>
    <scope>NUCLEOTIDE SEQUENCE [LARGE SCALE GENOMIC DNA]</scope>
    <source>
        <strain evidence="6 7">OL-4</strain>
    </source>
</reference>
<dbReference type="Pfam" id="PF00072">
    <property type="entry name" value="Response_reg"/>
    <property type="match status" value="1"/>
</dbReference>
<feature type="domain" description="HTH LytTR-type" evidence="5">
    <location>
        <begin position="127"/>
        <end position="230"/>
    </location>
</feature>
<dbReference type="Gene3D" id="3.40.50.2300">
    <property type="match status" value="1"/>
</dbReference>
<dbReference type="SUPFAM" id="SSF52172">
    <property type="entry name" value="CheY-like"/>
    <property type="match status" value="1"/>
</dbReference>
<keyword evidence="7" id="KW-1185">Reference proteome</keyword>
<evidence type="ECO:0000313" key="7">
    <source>
        <dbReference type="Proteomes" id="UP000045545"/>
    </source>
</evidence>
<dbReference type="PROSITE" id="PS50110">
    <property type="entry name" value="RESPONSE_REGULATORY"/>
    <property type="match status" value="1"/>
</dbReference>
<evidence type="ECO:0000259" key="5">
    <source>
        <dbReference type="PROSITE" id="PS50930"/>
    </source>
</evidence>
<dbReference type="RefSeq" id="WP_046500027.1">
    <property type="nucleotide sequence ID" value="NZ_CGIH01000052.1"/>
</dbReference>
<dbReference type="InterPro" id="IPR046947">
    <property type="entry name" value="LytR-like"/>
</dbReference>
<dbReference type="Gene3D" id="2.40.50.1020">
    <property type="entry name" value="LytTr DNA-binding domain"/>
    <property type="match status" value="1"/>
</dbReference>
<keyword evidence="3" id="KW-0597">Phosphoprotein</keyword>
<evidence type="ECO:0000256" key="3">
    <source>
        <dbReference type="PROSITE-ProRule" id="PRU00169"/>
    </source>
</evidence>
<dbReference type="Pfam" id="PF04397">
    <property type="entry name" value="LytTR"/>
    <property type="match status" value="1"/>
</dbReference>
<dbReference type="PROSITE" id="PS50930">
    <property type="entry name" value="HTH_LYTTR"/>
    <property type="match status" value="1"/>
</dbReference>
<proteinExistence type="predicted"/>
<evidence type="ECO:0000313" key="6">
    <source>
        <dbReference type="EMBL" id="CFY09644.1"/>
    </source>
</evidence>
<dbReference type="InterPro" id="IPR007492">
    <property type="entry name" value="LytTR_DNA-bd_dom"/>
</dbReference>
<dbReference type="STRING" id="690567.2720"/>
<dbReference type="InterPro" id="IPR011006">
    <property type="entry name" value="CheY-like_superfamily"/>
</dbReference>
<evidence type="ECO:0000259" key="4">
    <source>
        <dbReference type="PROSITE" id="PS50110"/>
    </source>
</evidence>
<feature type="modified residue" description="4-aspartylphosphate" evidence="3">
    <location>
        <position position="52"/>
    </location>
</feature>